<keyword evidence="2" id="KW-1185">Reference proteome</keyword>
<reference evidence="1 2" key="1">
    <citation type="journal article" date="2014" name="J. Biotechnol.">
        <title>Complete genome sequence of the actinobacterium Actinoplanes friuliensis HAG 010964, producer of the lipopeptide antibiotic friulimycin.</title>
        <authorList>
            <person name="Ruckert C."/>
            <person name="Szczepanowski R."/>
            <person name="Albersmeier A."/>
            <person name="Goesmann A."/>
            <person name="Fischer N."/>
            <person name="Steinkamper A."/>
            <person name="Puhler A."/>
            <person name="Biener R."/>
            <person name="Schwartz D."/>
            <person name="Kalinowski J."/>
        </authorList>
    </citation>
    <scope>NUCLEOTIDE SEQUENCE [LARGE SCALE GENOMIC DNA]</scope>
    <source>
        <strain evidence="1 2">DSM 7358</strain>
    </source>
</reference>
<dbReference type="PATRIC" id="fig|1246995.3.peg.2788"/>
<evidence type="ECO:0008006" key="3">
    <source>
        <dbReference type="Google" id="ProtNLM"/>
    </source>
</evidence>
<dbReference type="Gene3D" id="3.30.530.20">
    <property type="match status" value="1"/>
</dbReference>
<dbReference type="RefSeq" id="WP_023361091.1">
    <property type="nucleotide sequence ID" value="NC_022657.1"/>
</dbReference>
<dbReference type="STRING" id="1246995.AFR_13730"/>
<dbReference type="OrthoDB" id="4724764at2"/>
<organism evidence="1 2">
    <name type="scientific">Actinoplanes friuliensis DSM 7358</name>
    <dbReference type="NCBI Taxonomy" id="1246995"/>
    <lineage>
        <taxon>Bacteria</taxon>
        <taxon>Bacillati</taxon>
        <taxon>Actinomycetota</taxon>
        <taxon>Actinomycetes</taxon>
        <taxon>Micromonosporales</taxon>
        <taxon>Micromonosporaceae</taxon>
        <taxon>Actinoplanes</taxon>
    </lineage>
</organism>
<gene>
    <name evidence="1" type="ORF">AFR_13730</name>
</gene>
<accession>U5VW48</accession>
<dbReference type="InterPro" id="IPR019587">
    <property type="entry name" value="Polyketide_cyclase/dehydratase"/>
</dbReference>
<dbReference type="Pfam" id="PF10604">
    <property type="entry name" value="Polyketide_cyc2"/>
    <property type="match status" value="1"/>
</dbReference>
<dbReference type="KEGG" id="afs:AFR_13730"/>
<dbReference type="Proteomes" id="UP000017746">
    <property type="component" value="Chromosome"/>
</dbReference>
<protein>
    <recommendedName>
        <fullName evidence="3">Polyketide cyclase/dehydrase</fullName>
    </recommendedName>
</protein>
<proteinExistence type="predicted"/>
<name>U5VW48_9ACTN</name>
<evidence type="ECO:0000313" key="1">
    <source>
        <dbReference type="EMBL" id="AGZ41032.1"/>
    </source>
</evidence>
<dbReference type="HOGENOM" id="CLU_136825_0_0_11"/>
<dbReference type="AlphaFoldDB" id="U5VW48"/>
<dbReference type="EMBL" id="CP006272">
    <property type="protein sequence ID" value="AGZ41032.1"/>
    <property type="molecule type" value="Genomic_DNA"/>
</dbReference>
<dbReference type="SUPFAM" id="SSF55961">
    <property type="entry name" value="Bet v1-like"/>
    <property type="match status" value="1"/>
</dbReference>
<evidence type="ECO:0000313" key="2">
    <source>
        <dbReference type="Proteomes" id="UP000017746"/>
    </source>
</evidence>
<dbReference type="InterPro" id="IPR023393">
    <property type="entry name" value="START-like_dom_sf"/>
</dbReference>
<sequence length="164" mass="18325">MEKQPIRLSAHGYATTDPSVTFTRIVAIDLTTVFTGHGVLPAVVEVTKGHREWTGTGAVRAVTFSDRGEVLERLTGYEPAARYAYEATNFTNVLRFLVSGARSEWSFRPDLKGGTVIEWDYTFHPLPGRTGIVRALLAKPWKRYIEEVLLRTVTQIEEGTVRAS</sequence>